<dbReference type="CDD" id="cd02440">
    <property type="entry name" value="AdoMet_MTases"/>
    <property type="match status" value="1"/>
</dbReference>
<dbReference type="GO" id="GO:0032259">
    <property type="term" value="P:methylation"/>
    <property type="evidence" value="ECO:0007669"/>
    <property type="project" value="UniProtKB-KW"/>
</dbReference>
<feature type="domain" description="Methyltransferase" evidence="3">
    <location>
        <begin position="49"/>
        <end position="141"/>
    </location>
</feature>
<dbReference type="PANTHER" id="PTHR44942">
    <property type="entry name" value="METHYLTRANSF_11 DOMAIN-CONTAINING PROTEIN"/>
    <property type="match status" value="1"/>
</dbReference>
<dbReference type="InterPro" id="IPR029063">
    <property type="entry name" value="SAM-dependent_MTases_sf"/>
</dbReference>
<reference evidence="4 5" key="1">
    <citation type="journal article" date="2019" name="Int. J. Syst. Evol. Microbiol.">
        <title>The Global Catalogue of Microorganisms (GCM) 10K type strain sequencing project: providing services to taxonomists for standard genome sequencing and annotation.</title>
        <authorList>
            <consortium name="The Broad Institute Genomics Platform"/>
            <consortium name="The Broad Institute Genome Sequencing Center for Infectious Disease"/>
            <person name="Wu L."/>
            <person name="Ma J."/>
        </authorList>
    </citation>
    <scope>NUCLEOTIDE SEQUENCE [LARGE SCALE GENOMIC DNA]</scope>
    <source>
        <strain evidence="4 5">JCM 16013</strain>
    </source>
</reference>
<dbReference type="PANTHER" id="PTHR44942:SF4">
    <property type="entry name" value="METHYLTRANSFERASE TYPE 11 DOMAIN-CONTAINING PROTEIN"/>
    <property type="match status" value="1"/>
</dbReference>
<dbReference type="Gene3D" id="3.40.50.150">
    <property type="entry name" value="Vaccinia Virus protein VP39"/>
    <property type="match status" value="1"/>
</dbReference>
<gene>
    <name evidence="4" type="ORF">GCM10009838_50220</name>
</gene>
<evidence type="ECO:0000256" key="1">
    <source>
        <dbReference type="ARBA" id="ARBA00022603"/>
    </source>
</evidence>
<evidence type="ECO:0000313" key="5">
    <source>
        <dbReference type="Proteomes" id="UP001499854"/>
    </source>
</evidence>
<evidence type="ECO:0000259" key="3">
    <source>
        <dbReference type="Pfam" id="PF13649"/>
    </source>
</evidence>
<sequence length="282" mass="30927">MDMTADWQWDETLFEGTAVYYRRGRIPYAPGTIEVIARVLEADGTQRLLDVGCGPGTIGVALAPFFGEVVGIDADAGMIAEAALWADGAGVTDRTRWLRMRAEELPAGLGEFDVVAFGQSFHWMDRATVPATIRAMLRPGGALVHVADWKAEMRTAEGLPHPAPPYAAVDELVKRYLGPTRRAGRGTLPHGTPGDEAEVLARAGFDGPDQHIVRGGQHLVRTEDDVVAGTFSMSYAAPHLFGPRSDEFEAELRQLLREESPTGLFSERQPSTEVRIWYQFHI</sequence>
<keyword evidence="5" id="KW-1185">Reference proteome</keyword>
<dbReference type="SUPFAM" id="SSF53335">
    <property type="entry name" value="S-adenosyl-L-methionine-dependent methyltransferases"/>
    <property type="match status" value="1"/>
</dbReference>
<keyword evidence="2" id="KW-0808">Transferase</keyword>
<organism evidence="4 5">
    <name type="scientific">Catenulispora subtropica</name>
    <dbReference type="NCBI Taxonomy" id="450798"/>
    <lineage>
        <taxon>Bacteria</taxon>
        <taxon>Bacillati</taxon>
        <taxon>Actinomycetota</taxon>
        <taxon>Actinomycetes</taxon>
        <taxon>Catenulisporales</taxon>
        <taxon>Catenulisporaceae</taxon>
        <taxon>Catenulispora</taxon>
    </lineage>
</organism>
<comment type="caution">
    <text evidence="4">The sequence shown here is derived from an EMBL/GenBank/DDBJ whole genome shotgun (WGS) entry which is preliminary data.</text>
</comment>
<protein>
    <submittedName>
        <fullName evidence="4">Class I SAM-dependent methyltransferase</fullName>
    </submittedName>
</protein>
<name>A0ABN2S954_9ACTN</name>
<dbReference type="Pfam" id="PF13649">
    <property type="entry name" value="Methyltransf_25"/>
    <property type="match status" value="1"/>
</dbReference>
<evidence type="ECO:0000313" key="4">
    <source>
        <dbReference type="EMBL" id="GAA1982661.1"/>
    </source>
</evidence>
<accession>A0ABN2S954</accession>
<dbReference type="InterPro" id="IPR041698">
    <property type="entry name" value="Methyltransf_25"/>
</dbReference>
<proteinExistence type="predicted"/>
<dbReference type="InterPro" id="IPR051052">
    <property type="entry name" value="Diverse_substrate_MTase"/>
</dbReference>
<evidence type="ECO:0000256" key="2">
    <source>
        <dbReference type="ARBA" id="ARBA00022679"/>
    </source>
</evidence>
<dbReference type="EMBL" id="BAAAQM010000030">
    <property type="protein sequence ID" value="GAA1982661.1"/>
    <property type="molecule type" value="Genomic_DNA"/>
</dbReference>
<keyword evidence="1 4" id="KW-0489">Methyltransferase</keyword>
<dbReference type="GO" id="GO:0008168">
    <property type="term" value="F:methyltransferase activity"/>
    <property type="evidence" value="ECO:0007669"/>
    <property type="project" value="UniProtKB-KW"/>
</dbReference>
<dbReference type="Proteomes" id="UP001499854">
    <property type="component" value="Unassembled WGS sequence"/>
</dbReference>